<dbReference type="InterPro" id="IPR029063">
    <property type="entry name" value="SAM-dependent_MTases_sf"/>
</dbReference>
<name>A0ABU8MN79_9PSEU</name>
<keyword evidence="5" id="KW-1185">Reference proteome</keyword>
<evidence type="ECO:0000259" key="3">
    <source>
        <dbReference type="Pfam" id="PF13649"/>
    </source>
</evidence>
<dbReference type="PANTHER" id="PTHR43861">
    <property type="entry name" value="TRANS-ACONITATE 2-METHYLTRANSFERASE-RELATED"/>
    <property type="match status" value="1"/>
</dbReference>
<dbReference type="PANTHER" id="PTHR43861:SF1">
    <property type="entry name" value="TRANS-ACONITATE 2-METHYLTRANSFERASE"/>
    <property type="match status" value="1"/>
</dbReference>
<reference evidence="4 5" key="1">
    <citation type="submission" date="2024-03" db="EMBL/GenBank/DDBJ databases">
        <title>Actinomycetospora sp. OC33-EN08, a novel actinomycete isolated from wild orchid (Aerides multiflora).</title>
        <authorList>
            <person name="Suriyachadkun C."/>
        </authorList>
    </citation>
    <scope>NUCLEOTIDE SEQUENCE [LARGE SCALE GENOMIC DNA]</scope>
    <source>
        <strain evidence="4 5">OC33-EN08</strain>
    </source>
</reference>
<dbReference type="CDD" id="cd02440">
    <property type="entry name" value="AdoMet_MTases"/>
    <property type="match status" value="1"/>
</dbReference>
<organism evidence="4 5">
    <name type="scientific">Actinomycetospora aurantiaca</name>
    <dbReference type="NCBI Taxonomy" id="3129233"/>
    <lineage>
        <taxon>Bacteria</taxon>
        <taxon>Bacillati</taxon>
        <taxon>Actinomycetota</taxon>
        <taxon>Actinomycetes</taxon>
        <taxon>Pseudonocardiales</taxon>
        <taxon>Pseudonocardiaceae</taxon>
        <taxon>Actinomycetospora</taxon>
    </lineage>
</organism>
<accession>A0ABU8MN79</accession>
<dbReference type="EMBL" id="JBBEGN010000003">
    <property type="protein sequence ID" value="MEJ2868072.1"/>
    <property type="molecule type" value="Genomic_DNA"/>
</dbReference>
<dbReference type="GO" id="GO:0008168">
    <property type="term" value="F:methyltransferase activity"/>
    <property type="evidence" value="ECO:0007669"/>
    <property type="project" value="UniProtKB-KW"/>
</dbReference>
<evidence type="ECO:0000256" key="2">
    <source>
        <dbReference type="ARBA" id="ARBA00022679"/>
    </source>
</evidence>
<dbReference type="Pfam" id="PF13649">
    <property type="entry name" value="Methyltransf_25"/>
    <property type="match status" value="1"/>
</dbReference>
<dbReference type="InterPro" id="IPR041698">
    <property type="entry name" value="Methyltransf_25"/>
</dbReference>
<keyword evidence="2 4" id="KW-0808">Transferase</keyword>
<dbReference type="EC" id="2.1.1.-" evidence="4"/>
<protein>
    <submittedName>
        <fullName evidence="4">Class I SAM-dependent methyltransferase</fullName>
        <ecNumber evidence="4">2.1.1.-</ecNumber>
    </submittedName>
</protein>
<dbReference type="RefSeq" id="WP_337694671.1">
    <property type="nucleotide sequence ID" value="NZ_JBBEGN010000003.1"/>
</dbReference>
<dbReference type="SUPFAM" id="SSF53335">
    <property type="entry name" value="S-adenosyl-L-methionine-dependent methyltransferases"/>
    <property type="match status" value="1"/>
</dbReference>
<keyword evidence="1 4" id="KW-0489">Methyltransferase</keyword>
<comment type="caution">
    <text evidence="4">The sequence shown here is derived from an EMBL/GenBank/DDBJ whole genome shotgun (WGS) entry which is preliminary data.</text>
</comment>
<evidence type="ECO:0000313" key="4">
    <source>
        <dbReference type="EMBL" id="MEJ2868072.1"/>
    </source>
</evidence>
<proteinExistence type="predicted"/>
<dbReference type="Gene3D" id="3.40.50.150">
    <property type="entry name" value="Vaccinia Virus protein VP39"/>
    <property type="match status" value="1"/>
</dbReference>
<dbReference type="Proteomes" id="UP001385809">
    <property type="component" value="Unassembled WGS sequence"/>
</dbReference>
<evidence type="ECO:0000313" key="5">
    <source>
        <dbReference type="Proteomes" id="UP001385809"/>
    </source>
</evidence>
<evidence type="ECO:0000256" key="1">
    <source>
        <dbReference type="ARBA" id="ARBA00022603"/>
    </source>
</evidence>
<feature type="domain" description="Methyltransferase" evidence="3">
    <location>
        <begin position="48"/>
        <end position="145"/>
    </location>
</feature>
<dbReference type="GO" id="GO:0032259">
    <property type="term" value="P:methylation"/>
    <property type="evidence" value="ECO:0007669"/>
    <property type="project" value="UniProtKB-KW"/>
</dbReference>
<sequence length="254" mass="27221">MTDIDEDTAREWLERWEVQQAGYVPDRNAVFALMGDVIERLAGGPRRIVDLGCGPGSLSARLLARFPDAEITAVDADPVMLALGRATLGYAVRWVSTDLRDDGWTDAVGVTGADAVVSSTALHWLPADGLAGFCRGVAALLRPGGVFLDFDTLLADADDAPRLAGAITDLRRERTEERIRTVREDFAAWWTAIEGEPGLAGPVAQRAAATKVGGHGGSTLRQWEDALRGAGFGEVGTVTQLLDRRLLVALRSKT</sequence>
<gene>
    <name evidence="4" type="ORF">WCD74_09875</name>
</gene>